<keyword evidence="1" id="KW-0805">Transcription regulation</keyword>
<dbReference type="PANTHER" id="PTHR30055:SF234">
    <property type="entry name" value="HTH-TYPE TRANSCRIPTIONAL REGULATOR BETI"/>
    <property type="match status" value="1"/>
</dbReference>
<dbReference type="InterPro" id="IPR050109">
    <property type="entry name" value="HTH-type_TetR-like_transc_reg"/>
</dbReference>
<dbReference type="RefSeq" id="WP_005095255.1">
    <property type="nucleotide sequence ID" value="NZ_AP028613.1"/>
</dbReference>
<dbReference type="AlphaFoldDB" id="A0A1N4UV22"/>
<proteinExistence type="predicted"/>
<dbReference type="InterPro" id="IPR001647">
    <property type="entry name" value="HTH_TetR"/>
</dbReference>
<feature type="DNA-binding region" description="H-T-H motif" evidence="4">
    <location>
        <begin position="33"/>
        <end position="52"/>
    </location>
</feature>
<protein>
    <submittedName>
        <fullName evidence="6">Transcriptional regulator, TetR family</fullName>
    </submittedName>
</protein>
<evidence type="ECO:0000313" key="9">
    <source>
        <dbReference type="Proteomes" id="UP000185210"/>
    </source>
</evidence>
<accession>A0A1N4UV22</accession>
<dbReference type="PROSITE" id="PS50977">
    <property type="entry name" value="HTH_TETR_2"/>
    <property type="match status" value="1"/>
</dbReference>
<reference evidence="8 9" key="1">
    <citation type="submission" date="2016-11" db="EMBL/GenBank/DDBJ databases">
        <authorList>
            <consortium name="Pathogen Informatics"/>
        </authorList>
    </citation>
    <scope>NUCLEOTIDE SEQUENCE [LARGE SCALE GENOMIC DNA]</scope>
    <source>
        <strain evidence="6 9">104</strain>
        <strain evidence="7 8">696</strain>
    </source>
</reference>
<keyword evidence="2 4" id="KW-0238">DNA-binding</keyword>
<dbReference type="Gene3D" id="1.10.357.10">
    <property type="entry name" value="Tetracycline Repressor, domain 2"/>
    <property type="match status" value="1"/>
</dbReference>
<keyword evidence="3" id="KW-0804">Transcription</keyword>
<name>A0A1N4UV22_9MYCO</name>
<dbReference type="InterPro" id="IPR036271">
    <property type="entry name" value="Tet_transcr_reg_TetR-rel_C_sf"/>
</dbReference>
<dbReference type="Proteomes" id="UP000185210">
    <property type="component" value="Unassembled WGS sequence"/>
</dbReference>
<evidence type="ECO:0000259" key="5">
    <source>
        <dbReference type="PROSITE" id="PS50977"/>
    </source>
</evidence>
<dbReference type="EMBL" id="FSHM01000001">
    <property type="protein sequence ID" value="SIA15478.1"/>
    <property type="molecule type" value="Genomic_DNA"/>
</dbReference>
<gene>
    <name evidence="6" type="primary">envR_1</name>
    <name evidence="6" type="ORF">SAMEA2070301_00401</name>
    <name evidence="7" type="ORF">SAMEA2152244_00339</name>
</gene>
<dbReference type="GO" id="GO:0003700">
    <property type="term" value="F:DNA-binding transcription factor activity"/>
    <property type="evidence" value="ECO:0007669"/>
    <property type="project" value="TreeGrafter"/>
</dbReference>
<dbReference type="EMBL" id="FSQE01000001">
    <property type="protein sequence ID" value="SIL86115.1"/>
    <property type="molecule type" value="Genomic_DNA"/>
</dbReference>
<comment type="caution">
    <text evidence="6">The sequence shown here is derived from an EMBL/GenBank/DDBJ whole genome shotgun (WGS) entry which is preliminary data.</text>
</comment>
<dbReference type="GO" id="GO:0000976">
    <property type="term" value="F:transcription cis-regulatory region binding"/>
    <property type="evidence" value="ECO:0007669"/>
    <property type="project" value="TreeGrafter"/>
</dbReference>
<dbReference type="GeneID" id="93381299"/>
<evidence type="ECO:0000313" key="8">
    <source>
        <dbReference type="Proteomes" id="UP000184831"/>
    </source>
</evidence>
<dbReference type="SUPFAM" id="SSF46689">
    <property type="entry name" value="Homeodomain-like"/>
    <property type="match status" value="1"/>
</dbReference>
<dbReference type="PANTHER" id="PTHR30055">
    <property type="entry name" value="HTH-TYPE TRANSCRIPTIONAL REGULATOR RUTR"/>
    <property type="match status" value="1"/>
</dbReference>
<evidence type="ECO:0000256" key="2">
    <source>
        <dbReference type="ARBA" id="ARBA00023125"/>
    </source>
</evidence>
<dbReference type="Pfam" id="PF21351">
    <property type="entry name" value="TetR_C_41"/>
    <property type="match status" value="1"/>
</dbReference>
<sequence length="199" mass="21610">MVPLRQAQALATRQRLVDVATELFALHGFTSVTTTSLSEASGMTRGALYHHFANMTEVMEAVFERAEGFLVAEVNHSLTSIESPAERFLAIGSAVLDVLAREPIVQRIVFVEAPMALGWSRWRALDGGRSLGLIQDILEELYRRGELVEAVDPQMAAQLILGAINESGMYAAAAPSERSSRAAEQLTLLCRGLLSPRSG</sequence>
<dbReference type="SUPFAM" id="SSF48498">
    <property type="entry name" value="Tetracyclin repressor-like, C-terminal domain"/>
    <property type="match status" value="1"/>
</dbReference>
<evidence type="ECO:0000256" key="1">
    <source>
        <dbReference type="ARBA" id="ARBA00023015"/>
    </source>
</evidence>
<evidence type="ECO:0000313" key="6">
    <source>
        <dbReference type="EMBL" id="SIA15478.1"/>
    </source>
</evidence>
<evidence type="ECO:0000313" key="7">
    <source>
        <dbReference type="EMBL" id="SIL86115.1"/>
    </source>
</evidence>
<dbReference type="Proteomes" id="UP000184831">
    <property type="component" value="Unassembled WGS sequence"/>
</dbReference>
<feature type="domain" description="HTH tetR-type" evidence="5">
    <location>
        <begin position="10"/>
        <end position="70"/>
    </location>
</feature>
<dbReference type="InterPro" id="IPR049484">
    <property type="entry name" value="Rv0078-like_C"/>
</dbReference>
<evidence type="ECO:0000256" key="4">
    <source>
        <dbReference type="PROSITE-ProRule" id="PRU00335"/>
    </source>
</evidence>
<evidence type="ECO:0000256" key="3">
    <source>
        <dbReference type="ARBA" id="ARBA00023163"/>
    </source>
</evidence>
<organism evidence="6 9">
    <name type="scientific">Mycobacteroides abscessus subsp. abscessus</name>
    <dbReference type="NCBI Taxonomy" id="1185650"/>
    <lineage>
        <taxon>Bacteria</taxon>
        <taxon>Bacillati</taxon>
        <taxon>Actinomycetota</taxon>
        <taxon>Actinomycetes</taxon>
        <taxon>Mycobacteriales</taxon>
        <taxon>Mycobacteriaceae</taxon>
        <taxon>Mycobacteroides</taxon>
        <taxon>Mycobacteroides abscessus</taxon>
    </lineage>
</organism>
<dbReference type="PRINTS" id="PR00455">
    <property type="entry name" value="HTHTETR"/>
</dbReference>
<dbReference type="InterPro" id="IPR009057">
    <property type="entry name" value="Homeodomain-like_sf"/>
</dbReference>
<dbReference type="Pfam" id="PF00440">
    <property type="entry name" value="TetR_N"/>
    <property type="match status" value="1"/>
</dbReference>